<gene>
    <name evidence="2" type="ORF">Anapl_05812</name>
</gene>
<evidence type="ECO:0000313" key="2">
    <source>
        <dbReference type="EMBL" id="EOB07241.1"/>
    </source>
</evidence>
<name>R0KAA4_ANAPL</name>
<proteinExistence type="predicted"/>
<accession>R0KAA4</accession>
<keyword evidence="3" id="KW-1185">Reference proteome</keyword>
<organism evidence="2 3">
    <name type="scientific">Anas platyrhynchos</name>
    <name type="common">Mallard</name>
    <name type="synonym">Anas boschas</name>
    <dbReference type="NCBI Taxonomy" id="8839"/>
    <lineage>
        <taxon>Eukaryota</taxon>
        <taxon>Metazoa</taxon>
        <taxon>Chordata</taxon>
        <taxon>Craniata</taxon>
        <taxon>Vertebrata</taxon>
        <taxon>Euteleostomi</taxon>
        <taxon>Archelosauria</taxon>
        <taxon>Archosauria</taxon>
        <taxon>Dinosauria</taxon>
        <taxon>Saurischia</taxon>
        <taxon>Theropoda</taxon>
        <taxon>Coelurosauria</taxon>
        <taxon>Aves</taxon>
        <taxon>Neognathae</taxon>
        <taxon>Galloanserae</taxon>
        <taxon>Anseriformes</taxon>
        <taxon>Anatidae</taxon>
        <taxon>Anatinae</taxon>
        <taxon>Anas</taxon>
    </lineage>
</organism>
<sequence length="469" mass="50508">MAKPHSKHQPLDLPGLRVGEPRPHDDVIARDSKSKSSSNPWSSMGTQIIIPQPRPVSGDNCEERDFKSRLLFVPNNGCWCEVLLVGVGAALTKLLGVQLSDAGRVSQLEQSSSDSSLAAASWRGVTPRRTSLPAEVKFVCRLQNLSLLARPWLTEAMLGFSHPLCYLSNDSPMKGDGCMAIVQTLLPALGWKGMGPMQEQVSSSPSLAGFQFERGCCCFLLVWRAEEEIRGIIMSPEEQRHNFCCEYTALIPAHWGKGHGVELNAEEVVIALLIRACKGSLPAAGGLPCHAGMSFGSGFPDKCAPGDIARPATRPPHGAGAPCVCPQCGTERGHPHGDAASVVPGRQNYKLQLQPIVWKMSRASTTPGEEVMGIDGKGTAAAPSGPSWLGGLWYRCEPWRLKVRIFTEKRSRGSTGSAMAQDEMELNMEAAASKPEAFQGEQPQICLFKPAQTEVNGANLSDFRTASAL</sequence>
<dbReference type="AlphaFoldDB" id="R0KAA4"/>
<dbReference type="Proteomes" id="UP000296049">
    <property type="component" value="Unassembled WGS sequence"/>
</dbReference>
<evidence type="ECO:0000256" key="1">
    <source>
        <dbReference type="SAM" id="MobiDB-lite"/>
    </source>
</evidence>
<feature type="compositionally biased region" description="Basic and acidic residues" evidence="1">
    <location>
        <begin position="19"/>
        <end position="34"/>
    </location>
</feature>
<feature type="region of interest" description="Disordered" evidence="1">
    <location>
        <begin position="1"/>
        <end position="54"/>
    </location>
</feature>
<protein>
    <submittedName>
        <fullName evidence="2">Uncharacterized protein</fullName>
    </submittedName>
</protein>
<evidence type="ECO:0000313" key="3">
    <source>
        <dbReference type="Proteomes" id="UP000296049"/>
    </source>
</evidence>
<reference evidence="3" key="1">
    <citation type="journal article" date="2013" name="Nat. Genet.">
        <title>The duck genome and transcriptome provide insight into an avian influenza virus reservoir species.</title>
        <authorList>
            <person name="Huang Y."/>
            <person name="Li Y."/>
            <person name="Burt D.W."/>
            <person name="Chen H."/>
            <person name="Zhang Y."/>
            <person name="Qian W."/>
            <person name="Kim H."/>
            <person name="Gan S."/>
            <person name="Zhao Y."/>
            <person name="Li J."/>
            <person name="Yi K."/>
            <person name="Feng H."/>
            <person name="Zhu P."/>
            <person name="Li B."/>
            <person name="Liu Q."/>
            <person name="Fairley S."/>
            <person name="Magor K.E."/>
            <person name="Du Z."/>
            <person name="Hu X."/>
            <person name="Goodman L."/>
            <person name="Tafer H."/>
            <person name="Vignal A."/>
            <person name="Lee T."/>
            <person name="Kim K.W."/>
            <person name="Sheng Z."/>
            <person name="An Y."/>
            <person name="Searle S."/>
            <person name="Herrero J."/>
            <person name="Groenen M.A."/>
            <person name="Crooijmans R.P."/>
            <person name="Faraut T."/>
            <person name="Cai Q."/>
            <person name="Webster R.G."/>
            <person name="Aldridge J.R."/>
            <person name="Warren W.C."/>
            <person name="Bartschat S."/>
            <person name="Kehr S."/>
            <person name="Marz M."/>
            <person name="Stadler P.F."/>
            <person name="Smith J."/>
            <person name="Kraus R.H."/>
            <person name="Zhao Y."/>
            <person name="Ren L."/>
            <person name="Fei J."/>
            <person name="Morisson M."/>
            <person name="Kaiser P."/>
            <person name="Griffin D.K."/>
            <person name="Rao M."/>
            <person name="Pitel F."/>
            <person name="Wang J."/>
            <person name="Li N."/>
        </authorList>
    </citation>
    <scope>NUCLEOTIDE SEQUENCE [LARGE SCALE GENOMIC DNA]</scope>
</reference>
<dbReference type="EMBL" id="KB742549">
    <property type="protein sequence ID" value="EOB07241.1"/>
    <property type="molecule type" value="Genomic_DNA"/>
</dbReference>